<proteinExistence type="predicted"/>
<keyword evidence="2" id="KW-1185">Reference proteome</keyword>
<evidence type="ECO:0000313" key="2">
    <source>
        <dbReference type="Proteomes" id="UP001439008"/>
    </source>
</evidence>
<organism evidence="1 2">
    <name type="scientific">Bonamia ostreae</name>
    <dbReference type="NCBI Taxonomy" id="126728"/>
    <lineage>
        <taxon>Eukaryota</taxon>
        <taxon>Sar</taxon>
        <taxon>Rhizaria</taxon>
        <taxon>Endomyxa</taxon>
        <taxon>Ascetosporea</taxon>
        <taxon>Haplosporida</taxon>
        <taxon>Bonamia</taxon>
    </lineage>
</organism>
<dbReference type="EMBL" id="JBDODL010001124">
    <property type="protein sequence ID" value="MES1921172.1"/>
    <property type="molecule type" value="Genomic_DNA"/>
</dbReference>
<name>A0ABV2APA7_9EUKA</name>
<comment type="caution">
    <text evidence="1">The sequence shown here is derived from an EMBL/GenBank/DDBJ whole genome shotgun (WGS) entry which is preliminary data.</text>
</comment>
<reference evidence="1 2" key="1">
    <citation type="journal article" date="2024" name="BMC Biol.">
        <title>Comparative genomics of Ascetosporea gives new insight into the evolutionary basis for animal parasitism in Rhizaria.</title>
        <authorList>
            <person name="Hiltunen Thoren M."/>
            <person name="Onut-Brannstrom I."/>
            <person name="Alfjorden A."/>
            <person name="Peckova H."/>
            <person name="Swords F."/>
            <person name="Hooper C."/>
            <person name="Holzer A.S."/>
            <person name="Bass D."/>
            <person name="Burki F."/>
        </authorList>
    </citation>
    <scope>NUCLEOTIDE SEQUENCE [LARGE SCALE GENOMIC DNA]</scope>
    <source>
        <strain evidence="1">20-A016</strain>
    </source>
</reference>
<protein>
    <submittedName>
        <fullName evidence="1">Uncharacterized protein</fullName>
    </submittedName>
</protein>
<gene>
    <name evidence="1" type="ORF">MHBO_002741</name>
</gene>
<sequence>MSKNAFDIVSEGVFGDPVDILSILKSLFSPFDFEIDETTTEQILLFGGFERFSKNLIDTTYFEERAKDLLSAKGELWCTEIWKRNLKSTRKVWENIVIEYFQPFYESKKMSLLLFTFVLPDHHSVEDKLKLKLFYAVIILWLMGKNETWDSKYYFYSQIGLF</sequence>
<accession>A0ABV2APA7</accession>
<dbReference type="Proteomes" id="UP001439008">
    <property type="component" value="Unassembled WGS sequence"/>
</dbReference>
<evidence type="ECO:0000313" key="1">
    <source>
        <dbReference type="EMBL" id="MES1921172.1"/>
    </source>
</evidence>